<name>A0A2H4J7C8_9CAUD</name>
<protein>
    <submittedName>
        <fullName evidence="1">Uncharacterized protein</fullName>
    </submittedName>
</protein>
<dbReference type="EMBL" id="MF417878">
    <property type="protein sequence ID" value="ASN68582.1"/>
    <property type="molecule type" value="Genomic_DNA"/>
</dbReference>
<evidence type="ECO:0000313" key="2">
    <source>
        <dbReference type="EMBL" id="ASN68365.1"/>
    </source>
</evidence>
<evidence type="ECO:0000313" key="1">
    <source>
        <dbReference type="EMBL" id="ASN67981.1"/>
    </source>
</evidence>
<organism evidence="1">
    <name type="scientific">uncultured Caudovirales phage</name>
    <dbReference type="NCBI Taxonomy" id="2100421"/>
    <lineage>
        <taxon>Viruses</taxon>
        <taxon>Duplodnaviria</taxon>
        <taxon>Heunggongvirae</taxon>
        <taxon>Uroviricota</taxon>
        <taxon>Caudoviricetes</taxon>
        <taxon>Peduoviridae</taxon>
        <taxon>Maltschvirus</taxon>
        <taxon>Maltschvirus maltsch</taxon>
    </lineage>
</organism>
<dbReference type="EMBL" id="MF417877">
    <property type="protein sequence ID" value="ASN68513.1"/>
    <property type="molecule type" value="Genomic_DNA"/>
</dbReference>
<evidence type="ECO:0000313" key="4">
    <source>
        <dbReference type="EMBL" id="ASN68582.1"/>
    </source>
</evidence>
<proteinExistence type="predicted"/>
<accession>A0A2H4J7C8</accession>
<dbReference type="EMBL" id="MF417876">
    <property type="protein sequence ID" value="ASN68365.1"/>
    <property type="molecule type" value="Genomic_DNA"/>
</dbReference>
<reference evidence="1" key="1">
    <citation type="submission" date="2017-06" db="EMBL/GenBank/DDBJ databases">
        <title>Novel phages from South African skin metaviromes.</title>
        <authorList>
            <person name="van Zyl L.J."/>
            <person name="Abrahams Y."/>
            <person name="Stander E.A."/>
            <person name="Kirby B.M."/>
            <person name="Clavaud C."/>
            <person name="Farcet C."/>
            <person name="Breton L."/>
            <person name="Trindade M.I."/>
        </authorList>
    </citation>
    <scope>NUCLEOTIDE SEQUENCE</scope>
</reference>
<evidence type="ECO:0000313" key="3">
    <source>
        <dbReference type="EMBL" id="ASN68513.1"/>
    </source>
</evidence>
<gene>
    <name evidence="2" type="ORF">3F6_24</name>
    <name evidence="1" type="ORF">3S4_56</name>
    <name evidence="4" type="ORF">8S7_49</name>
    <name evidence="3" type="ORF">9F7_76</name>
</gene>
<dbReference type="EMBL" id="MF417869">
    <property type="protein sequence ID" value="ASN67981.1"/>
    <property type="molecule type" value="Genomic_DNA"/>
</dbReference>
<sequence length="172" mass="19227">MSQSISLEAEVAAFLASGGSIIVLDGFQYVPHRPHRDIEQVRAVQSKPISQKAQKRQEQLAELRKLAKTMTYAEAMQHTGLAQTTLYRAAMEGCFCFRPDPKRGRGEKNRVYADPEADRALAAELTQLRDAGLNRHEAKTKLGISDRKFCRVIHLFGVDYPKAEGKRCDGPV</sequence>